<dbReference type="SUPFAM" id="SSF55729">
    <property type="entry name" value="Acyl-CoA N-acyltransferases (Nat)"/>
    <property type="match status" value="1"/>
</dbReference>
<evidence type="ECO:0000313" key="1">
    <source>
        <dbReference type="EMBL" id="SJM64698.1"/>
    </source>
</evidence>
<dbReference type="Gene3D" id="3.40.630.30">
    <property type="match status" value="1"/>
</dbReference>
<dbReference type="InterPro" id="IPR016181">
    <property type="entry name" value="Acyl_CoA_acyltransferase"/>
</dbReference>
<sequence>MLSAEILEAATAWTSPRIVEWSPPLQRNLSEWLEPSIALVGDAAWGARIRDLVQLPIDDPLEWANRRITLPGGDWAIAGIRFRDRDISKPFVDIIATSLAPEPSQLAVLTDVLPHFAGFSPLCLRIHCPDPEQTRSELARSGAYGGHATTDLLVVAGLLETLKRRAMPSTSESVDLRPGDPEAVADRVAAMYDELEHSRPGIRSWARPADVDVLSSAAEENLLFEVCFDSEPIGVVAAAREDAYGMSGYSVQELCIDAEHRGRQLGSAVLLQLCGRLPITSVGDVLWGHIHPENKPSLRNSISMGRQVVGGHLWLTPAGYPGMPA</sequence>
<name>A0A1R4G954_9MICC</name>
<gene>
    <name evidence="1" type="ORF">FM101_08725</name>
</gene>
<organism evidence="1 2">
    <name type="scientific">Arthrobacter rhombi</name>
    <dbReference type="NCBI Taxonomy" id="71253"/>
    <lineage>
        <taxon>Bacteria</taxon>
        <taxon>Bacillati</taxon>
        <taxon>Actinomycetota</taxon>
        <taxon>Actinomycetes</taxon>
        <taxon>Micrococcales</taxon>
        <taxon>Micrococcaceae</taxon>
        <taxon>Arthrobacter</taxon>
    </lineage>
</organism>
<keyword evidence="1" id="KW-0808">Transferase</keyword>
<dbReference type="RefSeq" id="WP_086998387.1">
    <property type="nucleotide sequence ID" value="NZ_FUHW01000032.1"/>
</dbReference>
<dbReference type="EMBL" id="FUHW01000032">
    <property type="protein sequence ID" value="SJM64698.1"/>
    <property type="molecule type" value="Genomic_DNA"/>
</dbReference>
<accession>A0A1R4G954</accession>
<dbReference type="Proteomes" id="UP000195913">
    <property type="component" value="Unassembled WGS sequence"/>
</dbReference>
<evidence type="ECO:0000313" key="2">
    <source>
        <dbReference type="Proteomes" id="UP000195913"/>
    </source>
</evidence>
<protein>
    <submittedName>
        <fullName evidence="1">GCN5-related N-acetyltransferase</fullName>
    </submittedName>
</protein>
<reference evidence="1 2" key="1">
    <citation type="submission" date="2017-02" db="EMBL/GenBank/DDBJ databases">
        <authorList>
            <person name="Peterson S.W."/>
        </authorList>
    </citation>
    <scope>NUCLEOTIDE SEQUENCE [LARGE SCALE GENOMIC DNA]</scope>
    <source>
        <strain evidence="1 2">B Ar 00.02</strain>
    </source>
</reference>
<dbReference type="GO" id="GO:0016740">
    <property type="term" value="F:transferase activity"/>
    <property type="evidence" value="ECO:0007669"/>
    <property type="project" value="UniProtKB-KW"/>
</dbReference>
<proteinExistence type="predicted"/>
<dbReference type="AlphaFoldDB" id="A0A1R4G954"/>
<keyword evidence="2" id="KW-1185">Reference proteome</keyword>